<dbReference type="PROSITE" id="PS50088">
    <property type="entry name" value="ANK_REPEAT"/>
    <property type="match status" value="2"/>
</dbReference>
<dbReference type="RefSeq" id="XP_022249213.1">
    <property type="nucleotide sequence ID" value="XM_022393505.1"/>
</dbReference>
<feature type="region of interest" description="Disordered" evidence="7">
    <location>
        <begin position="1302"/>
        <end position="1337"/>
    </location>
</feature>
<dbReference type="InterPro" id="IPR040133">
    <property type="entry name" value="SNCAIP"/>
</dbReference>
<feature type="compositionally biased region" description="Basic and acidic residues" evidence="7">
    <location>
        <begin position="1322"/>
        <end position="1333"/>
    </location>
</feature>
<dbReference type="Pfam" id="PF12796">
    <property type="entry name" value="Ank_2"/>
    <property type="match status" value="2"/>
</dbReference>
<feature type="region of interest" description="Disordered" evidence="7">
    <location>
        <begin position="1216"/>
        <end position="1244"/>
    </location>
</feature>
<dbReference type="SUPFAM" id="SSF48403">
    <property type="entry name" value="Ankyrin repeat"/>
    <property type="match status" value="1"/>
</dbReference>
<feature type="region of interest" description="Disordered" evidence="7">
    <location>
        <begin position="853"/>
        <end position="937"/>
    </location>
</feature>
<sequence length="1489" mass="165582">MRAPGRKTGHEQQGHEIPEEFVFDNHELCLLNFCDIPLEVGKNRRMRKSAKLKTVSIIDTLSELAQGAADREDGSGSHPVVGRGRNRRKNSHLDFPEKTILPRWEIQRRGIPEHPKDIQTDLAYTTNYPATVHMDRDWSLLDSRQTRHQESNSSSRDLRVGETYTLSTSQGKSKPRMPITNSSSPSEDANSVSSRHYKSGKCRGAIDPSHVLGGSLKRTLKQLRKAVSSTVVGEEGMFFDEKQNLKVRRHHGKRLDRDYARLCLSDSELRTGDLKSLPSDVTSVLSVRNPCTHSKSRVFHSGLDVVATKSVDNFKPNLVTNTSVNKSRELAPTQRISQSKVGGASRRWSRAPEWIRSIFTAAKKGELEILQNCLKDMDVALIRNLSDRNGNNLWHVCCNQNHLHCLQWLCNHDDNEALKDENKNGFTPIILAIRHGNIEIVQWLLKNTNCASLLEPSVRDRSLLHYTAKYGQEQLVHWLAENVQTSINYCDSEGDTPLHVAAKYGHIGCAKALILHGADVTAKNELGLNPHDLAIYSERPSCADYFTVMEACLSLSAGHLFLEDDVQHLLSENMELKSLVKELLSLSKHLLKQQKEMLENFKVIHLDLDTFETSLSEDDGKGEKEKNRKFLNESQSSGSTPEDLPNSWPTRGLLEEEVKEWYTHILPGEEAKLQMIEDKWRRLRMQPHKGMEERRLPLDILKSQFAQILAKSSSPILGEASRIVSSSESTLSLDSLSEDEKELPPEKEFHGIQNLDTSASCCSTNLQSLQSMLDIDMKSINYSDREISNVYSHYESKYGKKIKDLKKKSTPITSSTTAKVMLQEIENTSLQSLFDRNPELRQEGKTCSVLEVLEPSSSESEENSKIKKKTKSTGDCRIEKNYNGNSSSSSVQSDKDYKIGPSSSQKLFSVHQKPSSGDVSSPSNSQEKKQGPDETQENVLTENVLLSGRSQHHCNPLTSTLERNIWNVHLSPEDETKCRLSAHNPMSNAHLSQETQVKTIDAGRSGFHEPDLIRETKVKSTSLPASNPSQKPGKTSWKAHDRRSEVKSTPTKTNQSVNEQLSSIVEPGSEVTIPSGSQGNTAKMKGFLSKLSLKGKWALKHKSRTPKKLDEISADEFREMYPRSAGISENKDNLIVSDLSTVSSQDVKIINSTKEATKKSSYVPPQMHITEDTSTCKQSFLDALLEDQKNGVVCAPSAEMSNTSSQLLRLEELPTPSVLLPPRGEPPPAPPAIQRSGRNTQDATAIQNCSDSETLGEPLEGASTCDTPLVATVLQGQKRSKMSKATSPSVRIKDCQFQQSFVVSSKPNSLSRPASSASRIDSSSHAEDNEKSSEFPLTKAFSTSTELLITPDSSTAGRQSPAPSEVSKTESALSPPSEVSKTENTKPHHLGKIEEIVNRESSSLTTVPMKEPMEVKTAAIVDITQLPKTGDDGQITTGHESDPEVKSNSSEPEHRKEIKVEFIVQVGVVDNLYVLCECSLSNVIQYRCY</sequence>
<evidence type="ECO:0000256" key="1">
    <source>
        <dbReference type="ARBA" id="ARBA00004175"/>
    </source>
</evidence>
<feature type="compositionally biased region" description="Polar residues" evidence="7">
    <location>
        <begin position="1047"/>
        <end position="1060"/>
    </location>
</feature>
<evidence type="ECO:0000313" key="9">
    <source>
        <dbReference type="RefSeq" id="XP_022249213.1"/>
    </source>
</evidence>
<feature type="region of interest" description="Disordered" evidence="7">
    <location>
        <begin position="1349"/>
        <end position="1390"/>
    </location>
</feature>
<keyword evidence="8" id="KW-1185">Reference proteome</keyword>
<keyword evidence="3" id="KW-1052">Target cell membrane</keyword>
<organism evidence="8 9">
    <name type="scientific">Limulus polyphemus</name>
    <name type="common">Atlantic horseshoe crab</name>
    <dbReference type="NCBI Taxonomy" id="6850"/>
    <lineage>
        <taxon>Eukaryota</taxon>
        <taxon>Metazoa</taxon>
        <taxon>Ecdysozoa</taxon>
        <taxon>Arthropoda</taxon>
        <taxon>Chelicerata</taxon>
        <taxon>Merostomata</taxon>
        <taxon>Xiphosura</taxon>
        <taxon>Limulidae</taxon>
        <taxon>Limulus</taxon>
    </lineage>
</organism>
<dbReference type="InterPro" id="IPR036770">
    <property type="entry name" value="Ankyrin_rpt-contain_sf"/>
</dbReference>
<feature type="compositionally biased region" description="Basic and acidic residues" evidence="7">
    <location>
        <begin position="1380"/>
        <end position="1390"/>
    </location>
</feature>
<feature type="region of interest" description="Disordered" evidence="7">
    <location>
        <begin position="1005"/>
        <end position="1060"/>
    </location>
</feature>
<evidence type="ECO:0000256" key="3">
    <source>
        <dbReference type="ARBA" id="ARBA00022537"/>
    </source>
</evidence>
<dbReference type="PANTHER" id="PTHR22882">
    <property type="entry name" value="SYNPHILIN-1"/>
    <property type="match status" value="1"/>
</dbReference>
<keyword evidence="5" id="KW-1053">Target membrane</keyword>
<feature type="region of interest" description="Disordered" evidence="7">
    <location>
        <begin position="1422"/>
        <end position="1454"/>
    </location>
</feature>
<name>A0ABM1T007_LIMPO</name>
<evidence type="ECO:0000313" key="8">
    <source>
        <dbReference type="Proteomes" id="UP000694941"/>
    </source>
</evidence>
<feature type="repeat" description="ANK" evidence="6">
    <location>
        <begin position="493"/>
        <end position="525"/>
    </location>
</feature>
<dbReference type="Gene3D" id="1.25.40.20">
    <property type="entry name" value="Ankyrin repeat-containing domain"/>
    <property type="match status" value="2"/>
</dbReference>
<evidence type="ECO:0000256" key="2">
    <source>
        <dbReference type="ARBA" id="ARBA00022483"/>
    </source>
</evidence>
<feature type="region of interest" description="Disordered" evidence="7">
    <location>
        <begin position="615"/>
        <end position="649"/>
    </location>
</feature>
<feature type="compositionally biased region" description="Low complexity" evidence="7">
    <location>
        <begin position="1311"/>
        <end position="1321"/>
    </location>
</feature>
<keyword evidence="6" id="KW-0040">ANK repeat</keyword>
<evidence type="ECO:0000256" key="6">
    <source>
        <dbReference type="PROSITE-ProRule" id="PRU00023"/>
    </source>
</evidence>
<dbReference type="PROSITE" id="PS50297">
    <property type="entry name" value="ANK_REP_REGION"/>
    <property type="match status" value="2"/>
</dbReference>
<dbReference type="SMART" id="SM00248">
    <property type="entry name" value="ANK"/>
    <property type="match status" value="4"/>
</dbReference>
<feature type="compositionally biased region" description="Low complexity" evidence="7">
    <location>
        <begin position="915"/>
        <end position="925"/>
    </location>
</feature>
<keyword evidence="5" id="KW-0472">Membrane</keyword>
<proteinExistence type="predicted"/>
<evidence type="ECO:0000256" key="5">
    <source>
        <dbReference type="ARBA" id="ARBA00023298"/>
    </source>
</evidence>
<feature type="compositionally biased region" description="Basic and acidic residues" evidence="7">
    <location>
        <begin position="1006"/>
        <end position="1018"/>
    </location>
</feature>
<feature type="region of interest" description="Disordered" evidence="7">
    <location>
        <begin position="144"/>
        <end position="205"/>
    </location>
</feature>
<gene>
    <name evidence="9" type="primary">LOC111087301</name>
</gene>
<feature type="compositionally biased region" description="Polar residues" evidence="7">
    <location>
        <begin position="179"/>
        <end position="194"/>
    </location>
</feature>
<keyword evidence="2" id="KW-0268">Exocytosis</keyword>
<dbReference type="Proteomes" id="UP000694941">
    <property type="component" value="Unplaced"/>
</dbReference>
<accession>A0ABM1T007</accession>
<comment type="subcellular location">
    <subcellularLocation>
        <location evidence="1">Target cell membrane</location>
    </subcellularLocation>
</comment>
<feature type="compositionally biased region" description="Polar residues" evidence="7">
    <location>
        <begin position="1369"/>
        <end position="1379"/>
    </location>
</feature>
<feature type="compositionally biased region" description="Basic and acidic residues" evidence="7">
    <location>
        <begin position="144"/>
        <end position="160"/>
    </location>
</feature>
<feature type="compositionally biased region" description="Basic and acidic residues" evidence="7">
    <location>
        <begin position="1439"/>
        <end position="1454"/>
    </location>
</feature>
<dbReference type="InterPro" id="IPR002110">
    <property type="entry name" value="Ankyrin_rpt"/>
</dbReference>
<reference evidence="9" key="1">
    <citation type="submission" date="2025-08" db="UniProtKB">
        <authorList>
            <consortium name="RefSeq"/>
        </authorList>
    </citation>
    <scope>IDENTIFICATION</scope>
    <source>
        <tissue evidence="9">Muscle</tissue>
    </source>
</reference>
<evidence type="ECO:0000256" key="7">
    <source>
        <dbReference type="SAM" id="MobiDB-lite"/>
    </source>
</evidence>
<keyword evidence="4" id="KW-0800">Toxin</keyword>
<keyword evidence="4" id="KW-0528">Neurotoxin</keyword>
<feature type="compositionally biased region" description="Polar residues" evidence="7">
    <location>
        <begin position="1349"/>
        <end position="1362"/>
    </location>
</feature>
<feature type="region of interest" description="Disordered" evidence="7">
    <location>
        <begin position="66"/>
        <end position="94"/>
    </location>
</feature>
<keyword evidence="4" id="KW-0638">Presynaptic neurotoxin</keyword>
<feature type="repeat" description="ANK" evidence="6">
    <location>
        <begin position="424"/>
        <end position="447"/>
    </location>
</feature>
<feature type="compositionally biased region" description="Basic and acidic residues" evidence="7">
    <location>
        <begin position="618"/>
        <end position="631"/>
    </location>
</feature>
<feature type="compositionally biased region" description="Polar residues" evidence="7">
    <location>
        <begin position="1019"/>
        <end position="1033"/>
    </location>
</feature>
<protein>
    <submittedName>
        <fullName evidence="9">Uncharacterized protein LOC111087301</fullName>
    </submittedName>
</protein>
<dbReference type="GeneID" id="111087301"/>
<dbReference type="PANTHER" id="PTHR22882:SF3">
    <property type="entry name" value="SYNPHILIN-1"/>
    <property type="match status" value="1"/>
</dbReference>
<evidence type="ECO:0000256" key="4">
    <source>
        <dbReference type="ARBA" id="ARBA00023028"/>
    </source>
</evidence>